<reference evidence="1" key="2">
    <citation type="journal article" date="2022" name="Res Sq">
        <title>Comparative Genomics Reveals Insights into the Divergent Evolution of Astigmatic Mites and Household Pest Adaptations.</title>
        <authorList>
            <person name="Xiong Q."/>
            <person name="Wan A.T.-Y."/>
            <person name="Liu X.-Y."/>
            <person name="Fung C.S.-H."/>
            <person name="Xiao X."/>
            <person name="Malainual N."/>
            <person name="Hou J."/>
            <person name="Wang L."/>
            <person name="Wang M."/>
            <person name="Yang K."/>
            <person name="Cui Y."/>
            <person name="Leung E."/>
            <person name="Nong W."/>
            <person name="Shin S.-K."/>
            <person name="Au S."/>
            <person name="Jeong K.Y."/>
            <person name="Chew F.T."/>
            <person name="Hui J."/>
            <person name="Leung T.F."/>
            <person name="Tungtrongchitr A."/>
            <person name="Zhong N."/>
            <person name="Liu Z."/>
            <person name="Tsui S."/>
        </authorList>
    </citation>
    <scope>NUCLEOTIDE SEQUENCE</scope>
    <source>
        <strain evidence="1">Derf</strain>
        <tissue evidence="1">Whole organism</tissue>
    </source>
</reference>
<dbReference type="AlphaFoldDB" id="A0A922I8C4"/>
<keyword evidence="2" id="KW-1185">Reference proteome</keyword>
<organism evidence="1 2">
    <name type="scientific">Dermatophagoides farinae</name>
    <name type="common">American house dust mite</name>
    <dbReference type="NCBI Taxonomy" id="6954"/>
    <lineage>
        <taxon>Eukaryota</taxon>
        <taxon>Metazoa</taxon>
        <taxon>Ecdysozoa</taxon>
        <taxon>Arthropoda</taxon>
        <taxon>Chelicerata</taxon>
        <taxon>Arachnida</taxon>
        <taxon>Acari</taxon>
        <taxon>Acariformes</taxon>
        <taxon>Sarcoptiformes</taxon>
        <taxon>Astigmata</taxon>
        <taxon>Psoroptidia</taxon>
        <taxon>Analgoidea</taxon>
        <taxon>Pyroglyphidae</taxon>
        <taxon>Dermatophagoidinae</taxon>
        <taxon>Dermatophagoides</taxon>
    </lineage>
</organism>
<proteinExistence type="predicted"/>
<evidence type="ECO:0000313" key="2">
    <source>
        <dbReference type="Proteomes" id="UP000790347"/>
    </source>
</evidence>
<comment type="caution">
    <text evidence="1">The sequence shown here is derived from an EMBL/GenBank/DDBJ whole genome shotgun (WGS) entry which is preliminary data.</text>
</comment>
<name>A0A922I8C4_DERFA</name>
<gene>
    <name evidence="1" type="ORF">DERF_000890</name>
</gene>
<reference evidence="1" key="1">
    <citation type="submission" date="2013-05" db="EMBL/GenBank/DDBJ databases">
        <authorList>
            <person name="Yim A.K.Y."/>
            <person name="Chan T.F."/>
            <person name="Ji K.M."/>
            <person name="Liu X.Y."/>
            <person name="Zhou J.W."/>
            <person name="Li R.Q."/>
            <person name="Yang K.Y."/>
            <person name="Li J."/>
            <person name="Li M."/>
            <person name="Law P.T.W."/>
            <person name="Wu Y.L."/>
            <person name="Cai Z.L."/>
            <person name="Qin H."/>
            <person name="Bao Y."/>
            <person name="Leung R.K.K."/>
            <person name="Ng P.K.S."/>
            <person name="Zou J."/>
            <person name="Zhong X.J."/>
            <person name="Ran P.X."/>
            <person name="Zhong N.S."/>
            <person name="Liu Z.G."/>
            <person name="Tsui S.K.W."/>
        </authorList>
    </citation>
    <scope>NUCLEOTIDE SEQUENCE</scope>
    <source>
        <strain evidence="1">Derf</strain>
        <tissue evidence="1">Whole organism</tissue>
    </source>
</reference>
<protein>
    <submittedName>
        <fullName evidence="1">Uncharacterized protein</fullName>
    </submittedName>
</protein>
<sequence>MAIYSRTSAAPDSLSFRVRYTGSVEYDNDDDDDIGPFVKYSAWNSENSLIWLAYTTGSEEIEKILCLNENQQIIMLIDCIR</sequence>
<dbReference type="Proteomes" id="UP000790347">
    <property type="component" value="Unassembled WGS sequence"/>
</dbReference>
<evidence type="ECO:0000313" key="1">
    <source>
        <dbReference type="EMBL" id="KAH9526831.1"/>
    </source>
</evidence>
<accession>A0A922I8C4</accession>
<dbReference type="EMBL" id="ASGP02000001">
    <property type="protein sequence ID" value="KAH9526831.1"/>
    <property type="molecule type" value="Genomic_DNA"/>
</dbReference>